<dbReference type="InterPro" id="IPR008979">
    <property type="entry name" value="Galactose-bd-like_sf"/>
</dbReference>
<reference evidence="1 3" key="1">
    <citation type="submission" date="2016-10" db="EMBL/GenBank/DDBJ databases">
        <authorList>
            <person name="Varghese N."/>
            <person name="Submissions S."/>
        </authorList>
    </citation>
    <scope>NUCLEOTIDE SEQUENCE [LARGE SCALE GENOMIC DNA]</scope>
    <source>
        <strain evidence="1 3">BS2976</strain>
    </source>
</reference>
<dbReference type="EMBL" id="VFES01000005">
    <property type="protein sequence ID" value="TWR67039.1"/>
    <property type="molecule type" value="Genomic_DNA"/>
</dbReference>
<comment type="caution">
    <text evidence="2">The sequence shown here is derived from an EMBL/GenBank/DDBJ whole genome shotgun (WGS) entry which is preliminary data.</text>
</comment>
<dbReference type="SUPFAM" id="SSF49785">
    <property type="entry name" value="Galactose-binding domain-like"/>
    <property type="match status" value="1"/>
</dbReference>
<accession>A0A1H1HCK2</accession>
<dbReference type="Proteomes" id="UP000317267">
    <property type="component" value="Unassembled WGS sequence"/>
</dbReference>
<gene>
    <name evidence="2" type="ORF">FIV39_10010</name>
    <name evidence="1" type="ORF">SAMN04490186_4197</name>
</gene>
<dbReference type="EMBL" id="FNKM01000002">
    <property type="protein sequence ID" value="SDR23113.1"/>
    <property type="molecule type" value="Genomic_DNA"/>
</dbReference>
<evidence type="ECO:0000313" key="4">
    <source>
        <dbReference type="Proteomes" id="UP000317267"/>
    </source>
</evidence>
<organism evidence="2 4">
    <name type="scientific">Pseudomonas grimontii</name>
    <dbReference type="NCBI Taxonomy" id="129847"/>
    <lineage>
        <taxon>Bacteria</taxon>
        <taxon>Pseudomonadati</taxon>
        <taxon>Pseudomonadota</taxon>
        <taxon>Gammaproteobacteria</taxon>
        <taxon>Pseudomonadales</taxon>
        <taxon>Pseudomonadaceae</taxon>
        <taxon>Pseudomonas</taxon>
    </lineage>
</organism>
<evidence type="ECO:0000313" key="3">
    <source>
        <dbReference type="Proteomes" id="UP000198740"/>
    </source>
</evidence>
<dbReference type="RefSeq" id="WP_090404298.1">
    <property type="nucleotide sequence ID" value="NZ_FNKM01000002.1"/>
</dbReference>
<proteinExistence type="predicted"/>
<protein>
    <submittedName>
        <fullName evidence="2">Uncharacterized protein</fullName>
    </submittedName>
</protein>
<keyword evidence="3" id="KW-1185">Reference proteome</keyword>
<name>A0A1H1HCK2_9PSED</name>
<dbReference type="Proteomes" id="UP000198740">
    <property type="component" value="Unassembled WGS sequence"/>
</dbReference>
<reference evidence="2 4" key="2">
    <citation type="submission" date="2019-06" db="EMBL/GenBank/DDBJ databases">
        <title>Pseudomonas bimorpha sp. nov. isolated from bovine raw milk and skim milk concentrate.</title>
        <authorList>
            <person name="Hofmann K."/>
            <person name="Huptas C."/>
            <person name="Doll E."/>
            <person name="Scherer S."/>
            <person name="Wenning M."/>
        </authorList>
    </citation>
    <scope>NUCLEOTIDE SEQUENCE [LARGE SCALE GENOMIC DNA]</scope>
    <source>
        <strain evidence="2 4">DSM 17515</strain>
    </source>
</reference>
<dbReference type="Gene3D" id="2.60.120.260">
    <property type="entry name" value="Galactose-binding domain-like"/>
    <property type="match status" value="1"/>
</dbReference>
<sequence>MDKRRARRPRPLSYLPPVDIPLMQPPIAGDVENADGGIGVSHTLRPLVVHIDRPANTPEGTFFELFWGPGNPVAFNLIREGDQNLTRIPFTVPFDSIREPWASPVYVLVIRCDEDDSQTKPLRLRVNLQHPGGQDPNPAPGNQRLVFELPDDVRLGGVSADRAKQGVEVLIRHWLNMAAYDLLILVWGSVRIERLIQPGEVGRDIKCMLDEDAIKEAGDSDLLPVAFQVRGPTGNYPDPWAPWSTTSLVSVYLATDRLDAPWVQTPETDREIDLEKLGTRDVQIGMTVGSNDARVYSHIFLYWNGVNAQGSSVSYFEDRQVAGAKGYFFNIDNALVTAIAQGSAVVYYELKGDGLPDKRSHNRYITVIGEIVTWPAPTVDQALEGDLDSGLPLITIRFLAQTSWASTDRVQVTILASDVGGTVDYAAVRLVGQIAPDGQVTFDVPGTELKRFDGRAIEVFYSVGRGNERPQESLRRVYQVQIPHELPVPKLIQATGSGTSVNLASMSAQDGATVEVRFLMHTTDSIKITMTGTAGAGSPVIAAKPGSTNGVVTFEIPKDAIAANIGNTNKTFTLKYEVTRGDVVRPSVVLTVTVTPIPASELAKTLIRINEANQTTKVLDLSSSTANRTLRIGTWPFITSGKQVWMELRGFKANGTAHNFRVWNGGSKQTNSTWLSQEYWQNAIGYASYLKELGHNKKLTLHFKAALRAGITEADAIVFPVVEYTVNTLPVEFPAPKLTQATGSGAVVTLAPMSALNGGTVEVRFSPMDPTDSIKIIMVGTAGAGSPAIAAKPGLTAGVVTFDIPKDAIAANIGNTNKTITLKYEVTRAGVVRPSAILTVTVTPIPRSSLPYPLINNIAHNGTLDVPNLPSNARLTIAKWPLQYSGMKIWLTYRCSGASPNPNVVWTGQQHHTDAGLQYDAPIAWLNTCPHGNEVWIDFKVAYDPNASEAGAVSFPTTIYPVKNFETVDSTDFSNGRNNWANYIFGNGTVVSDGPAIYWRGTGTGQNPCGLLKYFDYGRLVVAHPYRITFDFASTTNEGCLVSIRTVGTTVYQWTKLNGGSSWATHSFDFSPKVDSNSRRLLIEIMNYPAGGVTSFSIDNIKIIKL</sequence>
<evidence type="ECO:0000313" key="2">
    <source>
        <dbReference type="EMBL" id="TWR67039.1"/>
    </source>
</evidence>
<evidence type="ECO:0000313" key="1">
    <source>
        <dbReference type="EMBL" id="SDR23113.1"/>
    </source>
</evidence>
<dbReference type="AlphaFoldDB" id="A0A1H1HCK2"/>
<dbReference type="OrthoDB" id="7017389at2"/>